<evidence type="ECO:0000256" key="3">
    <source>
        <dbReference type="ARBA" id="ARBA00011918"/>
    </source>
</evidence>
<evidence type="ECO:0000256" key="1">
    <source>
        <dbReference type="ARBA" id="ARBA00001286"/>
    </source>
</evidence>
<comment type="similarity">
    <text evidence="2">Belongs to the MGMT family.</text>
</comment>
<dbReference type="NCBIfam" id="TIGR00589">
    <property type="entry name" value="ogt"/>
    <property type="match status" value="1"/>
</dbReference>
<dbReference type="PANTHER" id="PTHR10815:SF13">
    <property type="entry name" value="METHYLATED-DNA--PROTEIN-CYSTEINE METHYLTRANSFERASE"/>
    <property type="match status" value="1"/>
</dbReference>
<dbReference type="Proteomes" id="UP000051634">
    <property type="component" value="Unassembled WGS sequence"/>
</dbReference>
<evidence type="ECO:0000313" key="10">
    <source>
        <dbReference type="EMBL" id="KRT56028.1"/>
    </source>
</evidence>
<dbReference type="Gene3D" id="1.10.10.10">
    <property type="entry name" value="Winged helix-like DNA-binding domain superfamily/Winged helix DNA-binding domain"/>
    <property type="match status" value="1"/>
</dbReference>
<dbReference type="CDD" id="cd06445">
    <property type="entry name" value="ATase"/>
    <property type="match status" value="1"/>
</dbReference>
<organism evidence="11 12">
    <name type="scientific">endosymbiont of Ridgeia piscesae</name>
    <dbReference type="NCBI Taxonomy" id="54398"/>
    <lineage>
        <taxon>Bacteria</taxon>
        <taxon>Pseudomonadati</taxon>
        <taxon>Pseudomonadota</taxon>
        <taxon>Gammaproteobacteria</taxon>
        <taxon>sulfur-oxidizing symbionts</taxon>
    </lineage>
</organism>
<dbReference type="OrthoDB" id="9802228at2"/>
<reference evidence="12 13" key="1">
    <citation type="submission" date="2015-11" db="EMBL/GenBank/DDBJ databases">
        <title>The genome of Candidatus Endoriftia persephone in Ridgeia piscesae and population structure of the North Eastern Pacific vestimentiferan symbionts.</title>
        <authorList>
            <person name="Perez M."/>
            <person name="Juniper K.S."/>
        </authorList>
    </citation>
    <scope>NUCLEOTIDE SEQUENCE [LARGE SCALE GENOMIC DNA]</scope>
    <source>
        <strain evidence="11">Ind10</strain>
        <strain evidence="10">Ind11</strain>
    </source>
</reference>
<gene>
    <name evidence="10" type="ORF">Ga0074115_13011</name>
    <name evidence="11" type="ORF">Ga0076813_113418</name>
</gene>
<evidence type="ECO:0000256" key="2">
    <source>
        <dbReference type="ARBA" id="ARBA00008711"/>
    </source>
</evidence>
<evidence type="ECO:0000313" key="11">
    <source>
        <dbReference type="EMBL" id="KRT57345.1"/>
    </source>
</evidence>
<dbReference type="GO" id="GO:0006281">
    <property type="term" value="P:DNA repair"/>
    <property type="evidence" value="ECO:0007669"/>
    <property type="project" value="UniProtKB-KW"/>
</dbReference>
<evidence type="ECO:0000256" key="5">
    <source>
        <dbReference type="ARBA" id="ARBA00022679"/>
    </source>
</evidence>
<dbReference type="GO" id="GO:0003908">
    <property type="term" value="F:methylated-DNA-[protein]-cysteine S-methyltransferase activity"/>
    <property type="evidence" value="ECO:0007669"/>
    <property type="project" value="UniProtKB-EC"/>
</dbReference>
<name>A0A0T5Z3V0_9GAMM</name>
<dbReference type="InterPro" id="IPR014048">
    <property type="entry name" value="MethylDNA_cys_MeTrfase_DNA-bd"/>
</dbReference>
<accession>A0A0T5Z3V0</accession>
<dbReference type="EC" id="2.1.1.63" evidence="3"/>
<dbReference type="GO" id="GO:0032259">
    <property type="term" value="P:methylation"/>
    <property type="evidence" value="ECO:0007669"/>
    <property type="project" value="UniProtKB-KW"/>
</dbReference>
<dbReference type="FunFam" id="1.10.10.10:FF:000214">
    <property type="entry name" value="Methylated-DNA--protein-cysteine methyltransferase"/>
    <property type="match status" value="1"/>
</dbReference>
<comment type="caution">
    <text evidence="11">The sequence shown here is derived from an EMBL/GenBank/DDBJ whole genome shotgun (WGS) entry which is preliminary data.</text>
</comment>
<keyword evidence="5 11" id="KW-0808">Transferase</keyword>
<protein>
    <recommendedName>
        <fullName evidence="3">methylated-DNA--[protein]-cysteine S-methyltransferase</fullName>
        <ecNumber evidence="3">2.1.1.63</ecNumber>
    </recommendedName>
</protein>
<comment type="catalytic activity">
    <reaction evidence="1">
        <text>a 4-O-methyl-thymidine in DNA + L-cysteinyl-[protein] = a thymidine in DNA + S-methyl-L-cysteinyl-[protein]</text>
        <dbReference type="Rhea" id="RHEA:53428"/>
        <dbReference type="Rhea" id="RHEA-COMP:10131"/>
        <dbReference type="Rhea" id="RHEA-COMP:10132"/>
        <dbReference type="Rhea" id="RHEA-COMP:13555"/>
        <dbReference type="Rhea" id="RHEA-COMP:13556"/>
        <dbReference type="ChEBI" id="CHEBI:29950"/>
        <dbReference type="ChEBI" id="CHEBI:82612"/>
        <dbReference type="ChEBI" id="CHEBI:137386"/>
        <dbReference type="ChEBI" id="CHEBI:137387"/>
        <dbReference type="EC" id="2.1.1.63"/>
    </reaction>
</comment>
<comment type="catalytic activity">
    <reaction evidence="8">
        <text>a 6-O-methyl-2'-deoxyguanosine in DNA + L-cysteinyl-[protein] = S-methyl-L-cysteinyl-[protein] + a 2'-deoxyguanosine in DNA</text>
        <dbReference type="Rhea" id="RHEA:24000"/>
        <dbReference type="Rhea" id="RHEA-COMP:10131"/>
        <dbReference type="Rhea" id="RHEA-COMP:10132"/>
        <dbReference type="Rhea" id="RHEA-COMP:11367"/>
        <dbReference type="Rhea" id="RHEA-COMP:11368"/>
        <dbReference type="ChEBI" id="CHEBI:29950"/>
        <dbReference type="ChEBI" id="CHEBI:82612"/>
        <dbReference type="ChEBI" id="CHEBI:85445"/>
        <dbReference type="ChEBI" id="CHEBI:85448"/>
        <dbReference type="EC" id="2.1.1.63"/>
    </reaction>
</comment>
<dbReference type="RefSeq" id="WP_057955720.1">
    <property type="nucleotide sequence ID" value="NZ_KQ556889.1"/>
</dbReference>
<evidence type="ECO:0000256" key="4">
    <source>
        <dbReference type="ARBA" id="ARBA00022603"/>
    </source>
</evidence>
<feature type="domain" description="Methylated-DNA-[protein]-cysteine S-methyltransferase DNA binding" evidence="9">
    <location>
        <begin position="75"/>
        <end position="157"/>
    </location>
</feature>
<dbReference type="InterPro" id="IPR036388">
    <property type="entry name" value="WH-like_DNA-bd_sf"/>
</dbReference>
<dbReference type="Pfam" id="PF01035">
    <property type="entry name" value="DNA_binding_1"/>
    <property type="match status" value="1"/>
</dbReference>
<evidence type="ECO:0000256" key="6">
    <source>
        <dbReference type="ARBA" id="ARBA00022763"/>
    </source>
</evidence>
<keyword evidence="7" id="KW-0234">DNA repair</keyword>
<sequence length="158" mass="17259">MADRPDYQAVIDAACCRFGVRMRGHELLSIDFLPRTWLLMDATERNVSAVVQQIEAYLADPQLSISCRLFSQGTPFQQRVWQRLRQIPPGSTLTYGALAAELGTSPRAVGNACRANPCPLVVPCHRVVAATGLGGFAGRRSGTKLAIKAWLLRHEGAL</sequence>
<evidence type="ECO:0000313" key="12">
    <source>
        <dbReference type="Proteomes" id="UP000051276"/>
    </source>
</evidence>
<evidence type="ECO:0000256" key="8">
    <source>
        <dbReference type="ARBA" id="ARBA00049348"/>
    </source>
</evidence>
<dbReference type="SUPFAM" id="SSF46767">
    <property type="entry name" value="Methylated DNA-protein cysteine methyltransferase, C-terminal domain"/>
    <property type="match status" value="1"/>
</dbReference>
<evidence type="ECO:0000256" key="7">
    <source>
        <dbReference type="ARBA" id="ARBA00023204"/>
    </source>
</evidence>
<dbReference type="EMBL" id="LMXI01000560">
    <property type="protein sequence ID" value="KRT57345.1"/>
    <property type="molecule type" value="Genomic_DNA"/>
</dbReference>
<dbReference type="AlphaFoldDB" id="A0A0T5Z3V0"/>
<dbReference type="STRING" id="54398.Ga0074115_13011"/>
<dbReference type="EMBL" id="LDXT01000067">
    <property type="protein sequence ID" value="KRT56028.1"/>
    <property type="molecule type" value="Genomic_DNA"/>
</dbReference>
<dbReference type="InterPro" id="IPR001497">
    <property type="entry name" value="MethylDNA_cys_MeTrfase_AS"/>
</dbReference>
<dbReference type="InterPro" id="IPR036217">
    <property type="entry name" value="MethylDNA_cys_MeTrfase_DNAb"/>
</dbReference>
<evidence type="ECO:0000313" key="13">
    <source>
        <dbReference type="Proteomes" id="UP000051634"/>
    </source>
</evidence>
<dbReference type="PROSITE" id="PS00374">
    <property type="entry name" value="MGMT"/>
    <property type="match status" value="1"/>
</dbReference>
<dbReference type="PANTHER" id="PTHR10815">
    <property type="entry name" value="METHYLATED-DNA--PROTEIN-CYSTEINE METHYLTRANSFERASE"/>
    <property type="match status" value="1"/>
</dbReference>
<dbReference type="PATRIC" id="fig|54398.3.peg.2700"/>
<proteinExistence type="inferred from homology"/>
<keyword evidence="6" id="KW-0227">DNA damage</keyword>
<evidence type="ECO:0000259" key="9">
    <source>
        <dbReference type="Pfam" id="PF01035"/>
    </source>
</evidence>
<dbReference type="Proteomes" id="UP000051276">
    <property type="component" value="Unassembled WGS sequence"/>
</dbReference>
<keyword evidence="13" id="KW-1185">Reference proteome</keyword>
<keyword evidence="4 11" id="KW-0489">Methyltransferase</keyword>